<dbReference type="NCBIfam" id="TIGR04019">
    <property type="entry name" value="B_thiol_YtxJ"/>
    <property type="match status" value="1"/>
</dbReference>
<reference evidence="1 2" key="1">
    <citation type="submission" date="2019-01" db="EMBL/GenBank/DDBJ databases">
        <authorList>
            <person name="Chen W.-M."/>
        </authorList>
    </citation>
    <scope>NUCLEOTIDE SEQUENCE [LARGE SCALE GENOMIC DNA]</scope>
    <source>
        <strain evidence="1 2">FSY-15</strain>
    </source>
</reference>
<dbReference type="EMBL" id="SACY01000001">
    <property type="protein sequence ID" value="RVU27036.1"/>
    <property type="molecule type" value="Genomic_DNA"/>
</dbReference>
<accession>A0A437PXP0</accession>
<name>A0A437PXP0_9BACT</name>
<keyword evidence="2" id="KW-1185">Reference proteome</keyword>
<dbReference type="AlphaFoldDB" id="A0A437PXP0"/>
<dbReference type="Proteomes" id="UP000282832">
    <property type="component" value="Unassembled WGS sequence"/>
</dbReference>
<dbReference type="Gene3D" id="3.40.30.10">
    <property type="entry name" value="Glutaredoxin"/>
    <property type="match status" value="1"/>
</dbReference>
<sequence length="112" mass="12869">MNWINLTNSSQINEIIELSKLSPVLIFKHSTRCSISSTALNRLERAWNIDHENIYYLDLIAHRDISNALAETFQVEHQSPQVMIISNGKSIFDESHWEISFDTIEPILAQTA</sequence>
<comment type="caution">
    <text evidence="1">The sequence shown here is derived from an EMBL/GenBank/DDBJ whole genome shotgun (WGS) entry which is preliminary data.</text>
</comment>
<proteinExistence type="predicted"/>
<gene>
    <name evidence="1" type="primary">ytxJ</name>
    <name evidence="1" type="ORF">EOJ36_03305</name>
</gene>
<dbReference type="OrthoDB" id="677051at2"/>
<protein>
    <submittedName>
        <fullName evidence="1">Bacillithiol system redox-active protein YtxJ</fullName>
    </submittedName>
</protein>
<organism evidence="1 2">
    <name type="scientific">Sandaracinomonas limnophila</name>
    <dbReference type="NCBI Taxonomy" id="1862386"/>
    <lineage>
        <taxon>Bacteria</taxon>
        <taxon>Pseudomonadati</taxon>
        <taxon>Bacteroidota</taxon>
        <taxon>Cytophagia</taxon>
        <taxon>Cytophagales</taxon>
        <taxon>Flectobacillaceae</taxon>
        <taxon>Sandaracinomonas</taxon>
    </lineage>
</organism>
<dbReference type="Pfam" id="PF11009">
    <property type="entry name" value="BrxC"/>
    <property type="match status" value="1"/>
</dbReference>
<dbReference type="RefSeq" id="WP_127802587.1">
    <property type="nucleotide sequence ID" value="NZ_SACY01000001.1"/>
</dbReference>
<evidence type="ECO:0000313" key="2">
    <source>
        <dbReference type="Proteomes" id="UP000282832"/>
    </source>
</evidence>
<evidence type="ECO:0000313" key="1">
    <source>
        <dbReference type="EMBL" id="RVU27036.1"/>
    </source>
</evidence>
<dbReference type="InterPro" id="IPR022551">
    <property type="entry name" value="BrxC"/>
</dbReference>